<accession>A0ABP9X5W3</accession>
<proteinExistence type="predicted"/>
<evidence type="ECO:0008006" key="4">
    <source>
        <dbReference type="Google" id="ProtNLM"/>
    </source>
</evidence>
<feature type="transmembrane region" description="Helical" evidence="1">
    <location>
        <begin position="222"/>
        <end position="238"/>
    </location>
</feature>
<feature type="transmembrane region" description="Helical" evidence="1">
    <location>
        <begin position="178"/>
        <end position="202"/>
    </location>
</feature>
<keyword evidence="1" id="KW-0472">Membrane</keyword>
<keyword evidence="3" id="KW-1185">Reference proteome</keyword>
<keyword evidence="1" id="KW-0812">Transmembrane</keyword>
<gene>
    <name evidence="2" type="ORF">Hgul01_04610</name>
</gene>
<sequence>MTRIDPLTVRYLSIPLMLLCFIYPLYRRYRRGEQGTLYLIAPVIIGTILMVISTIAAVPKPVTWMNHGIRVATMHTSMLYFYLMAERLTQRTVPIDLRTHPIIWGTLTITCIGFIIDTQRVDNLGMLMDNDSIQITFAYITSHILSYSLMLTLSAGLMYRWWQCFQQFAALEIKIRALFCIIGFTCSSVMALSVIVVSILVFVDGEGYRQWLAWSYHGVKPATILFLILSFGIPQAVYRRCIPQWLRQQYEQYQLHEIKRVHRVLMAMTPQVRRAVDILANNRTRLMIDIIDSRDLILSHAPKPCDGAVEEMYWILTIYPEAPIQASGPATPALNTHPIDYIMQFARVIRRWQRQQSMIPHT</sequence>
<feature type="transmembrane region" description="Helical" evidence="1">
    <location>
        <begin position="6"/>
        <end position="26"/>
    </location>
</feature>
<dbReference type="RefSeq" id="WP_345724381.1">
    <property type="nucleotide sequence ID" value="NZ_BAABRU010000024.1"/>
</dbReference>
<evidence type="ECO:0000313" key="3">
    <source>
        <dbReference type="Proteomes" id="UP001428290"/>
    </source>
</evidence>
<feature type="transmembrane region" description="Helical" evidence="1">
    <location>
        <begin position="38"/>
        <end position="58"/>
    </location>
</feature>
<keyword evidence="1" id="KW-1133">Transmembrane helix</keyword>
<dbReference type="EMBL" id="BAABRU010000024">
    <property type="protein sequence ID" value="GAA5530787.1"/>
    <property type="molecule type" value="Genomic_DNA"/>
</dbReference>
<comment type="caution">
    <text evidence="2">The sequence shown here is derived from an EMBL/GenBank/DDBJ whole genome shotgun (WGS) entry which is preliminary data.</text>
</comment>
<organism evidence="2 3">
    <name type="scientific">Herpetosiphon gulosus</name>
    <dbReference type="NCBI Taxonomy" id="1973496"/>
    <lineage>
        <taxon>Bacteria</taxon>
        <taxon>Bacillati</taxon>
        <taxon>Chloroflexota</taxon>
        <taxon>Chloroflexia</taxon>
        <taxon>Herpetosiphonales</taxon>
        <taxon>Herpetosiphonaceae</taxon>
        <taxon>Herpetosiphon</taxon>
    </lineage>
</organism>
<evidence type="ECO:0000313" key="2">
    <source>
        <dbReference type="EMBL" id="GAA5530787.1"/>
    </source>
</evidence>
<feature type="transmembrane region" description="Helical" evidence="1">
    <location>
        <begin position="97"/>
        <end position="116"/>
    </location>
</feature>
<dbReference type="Proteomes" id="UP001428290">
    <property type="component" value="Unassembled WGS sequence"/>
</dbReference>
<name>A0ABP9X5W3_9CHLR</name>
<feature type="transmembrane region" description="Helical" evidence="1">
    <location>
        <begin position="136"/>
        <end position="157"/>
    </location>
</feature>
<protein>
    <recommendedName>
        <fullName evidence="4">Integral membrane protein</fullName>
    </recommendedName>
</protein>
<reference evidence="2 3" key="1">
    <citation type="submission" date="2024-02" db="EMBL/GenBank/DDBJ databases">
        <title>Herpetosiphon gulosus NBRC 112829.</title>
        <authorList>
            <person name="Ichikawa N."/>
            <person name="Katano-Makiyama Y."/>
            <person name="Hidaka K."/>
        </authorList>
    </citation>
    <scope>NUCLEOTIDE SEQUENCE [LARGE SCALE GENOMIC DNA]</scope>
    <source>
        <strain evidence="2 3">NBRC 112829</strain>
    </source>
</reference>
<evidence type="ECO:0000256" key="1">
    <source>
        <dbReference type="SAM" id="Phobius"/>
    </source>
</evidence>